<dbReference type="PANTHER" id="PTHR21060:SF15">
    <property type="entry name" value="ACETATE KINASE-RELATED"/>
    <property type="match status" value="1"/>
</dbReference>
<comment type="catalytic activity">
    <reaction evidence="6">
        <text>acetate + ATP = acetyl phosphate + ADP</text>
        <dbReference type="Rhea" id="RHEA:11352"/>
        <dbReference type="ChEBI" id="CHEBI:22191"/>
        <dbReference type="ChEBI" id="CHEBI:30089"/>
        <dbReference type="ChEBI" id="CHEBI:30616"/>
        <dbReference type="ChEBI" id="CHEBI:456216"/>
        <dbReference type="EC" id="2.7.2.1"/>
    </reaction>
</comment>
<feature type="binding site" evidence="6">
    <location>
        <begin position="281"/>
        <end position="283"/>
    </location>
    <ligand>
        <name>ATP</name>
        <dbReference type="ChEBI" id="CHEBI:30616"/>
    </ligand>
</feature>
<dbReference type="UniPathway" id="UPA00340">
    <property type="reaction ID" value="UER00458"/>
</dbReference>
<evidence type="ECO:0000313" key="9">
    <source>
        <dbReference type="Proteomes" id="UP000255523"/>
    </source>
</evidence>
<feature type="binding site" evidence="6">
    <location>
        <begin position="206"/>
        <end position="210"/>
    </location>
    <ligand>
        <name>ATP</name>
        <dbReference type="ChEBI" id="CHEBI:30616"/>
    </ligand>
</feature>
<dbReference type="EMBL" id="UHFX01000003">
    <property type="protein sequence ID" value="SUO03781.1"/>
    <property type="molecule type" value="Genomic_DNA"/>
</dbReference>
<dbReference type="GO" id="GO:0005524">
    <property type="term" value="F:ATP binding"/>
    <property type="evidence" value="ECO:0007669"/>
    <property type="project" value="UniProtKB-KW"/>
</dbReference>
<evidence type="ECO:0000256" key="2">
    <source>
        <dbReference type="ARBA" id="ARBA00022679"/>
    </source>
</evidence>
<dbReference type="GO" id="GO:0006085">
    <property type="term" value="P:acetyl-CoA biosynthetic process"/>
    <property type="evidence" value="ECO:0007669"/>
    <property type="project" value="UniProtKB-UniRule"/>
</dbReference>
<keyword evidence="4 6" id="KW-0418">Kinase</keyword>
<feature type="site" description="Transition state stabilizer" evidence="6">
    <location>
        <position position="239"/>
    </location>
</feature>
<dbReference type="InterPro" id="IPR023865">
    <property type="entry name" value="Aliphatic_acid_kinase_CS"/>
</dbReference>
<dbReference type="InterPro" id="IPR043129">
    <property type="entry name" value="ATPase_NBD"/>
</dbReference>
<protein>
    <recommendedName>
        <fullName evidence="6">Acetate kinase</fullName>
        <ecNumber evidence="6">2.7.2.1</ecNumber>
    </recommendedName>
    <alternativeName>
        <fullName evidence="6">Acetokinase</fullName>
    </alternativeName>
</protein>
<evidence type="ECO:0000256" key="5">
    <source>
        <dbReference type="ARBA" id="ARBA00022840"/>
    </source>
</evidence>
<keyword evidence="2 6" id="KW-0808">Transferase</keyword>
<feature type="binding site" evidence="6">
    <location>
        <position position="15"/>
    </location>
    <ligand>
        <name>ATP</name>
        <dbReference type="ChEBI" id="CHEBI:30616"/>
    </ligand>
</feature>
<dbReference type="SUPFAM" id="SSF53067">
    <property type="entry name" value="Actin-like ATPase domain"/>
    <property type="match status" value="2"/>
</dbReference>
<accession>A0A380LKC8</accession>
<comment type="pathway">
    <text evidence="6">Metabolic intermediate biosynthesis; acetyl-CoA biosynthesis; acetyl-CoA from acetate: step 1/2.</text>
</comment>
<evidence type="ECO:0000313" key="8">
    <source>
        <dbReference type="EMBL" id="SUO03781.1"/>
    </source>
</evidence>
<dbReference type="HAMAP" id="MF_00020">
    <property type="entry name" value="Acetate_kinase"/>
    <property type="match status" value="1"/>
</dbReference>
<dbReference type="Gene3D" id="3.30.420.40">
    <property type="match status" value="2"/>
</dbReference>
<keyword evidence="5 6" id="KW-0067">ATP-binding</keyword>
<dbReference type="InterPro" id="IPR000890">
    <property type="entry name" value="Aliphatic_acid_kin_short-chain"/>
</dbReference>
<feature type="binding site" evidence="6">
    <location>
        <begin position="329"/>
        <end position="333"/>
    </location>
    <ligand>
        <name>ATP</name>
        <dbReference type="ChEBI" id="CHEBI:30616"/>
    </ligand>
</feature>
<dbReference type="PROSITE" id="PS01075">
    <property type="entry name" value="ACETATE_KINASE_1"/>
    <property type="match status" value="1"/>
</dbReference>
<dbReference type="CDD" id="cd24010">
    <property type="entry name" value="ASKHA_NBD_AcK_PK"/>
    <property type="match status" value="1"/>
</dbReference>
<keyword evidence="6" id="KW-0963">Cytoplasm</keyword>
<dbReference type="EC" id="2.7.2.1" evidence="6"/>
<organism evidence="8 9">
    <name type="scientific">Faecalicoccus pleomorphus</name>
    <dbReference type="NCBI Taxonomy" id="1323"/>
    <lineage>
        <taxon>Bacteria</taxon>
        <taxon>Bacillati</taxon>
        <taxon>Bacillota</taxon>
        <taxon>Erysipelotrichia</taxon>
        <taxon>Erysipelotrichales</taxon>
        <taxon>Erysipelotrichaceae</taxon>
        <taxon>Faecalicoccus</taxon>
    </lineage>
</organism>
<evidence type="ECO:0000256" key="7">
    <source>
        <dbReference type="RuleBase" id="RU003835"/>
    </source>
</evidence>
<dbReference type="GeneID" id="77461633"/>
<feature type="binding site" evidence="6">
    <location>
        <position position="89"/>
    </location>
    <ligand>
        <name>substrate</name>
    </ligand>
</feature>
<dbReference type="PIRSF" id="PIRSF000722">
    <property type="entry name" value="Acetate_prop_kin"/>
    <property type="match status" value="1"/>
</dbReference>
<proteinExistence type="inferred from homology"/>
<dbReference type="Proteomes" id="UP000255523">
    <property type="component" value="Unassembled WGS sequence"/>
</dbReference>
<dbReference type="GO" id="GO:0000287">
    <property type="term" value="F:magnesium ion binding"/>
    <property type="evidence" value="ECO:0007669"/>
    <property type="project" value="UniProtKB-UniRule"/>
</dbReference>
<dbReference type="GO" id="GO:0006083">
    <property type="term" value="P:acetate metabolic process"/>
    <property type="evidence" value="ECO:0007669"/>
    <property type="project" value="TreeGrafter"/>
</dbReference>
<comment type="subunit">
    <text evidence="6">Homodimer.</text>
</comment>
<dbReference type="PROSITE" id="PS01076">
    <property type="entry name" value="ACETATE_KINASE_2"/>
    <property type="match status" value="1"/>
</dbReference>
<comment type="similarity">
    <text evidence="1 6 7">Belongs to the acetokinase family.</text>
</comment>
<evidence type="ECO:0000256" key="1">
    <source>
        <dbReference type="ARBA" id="ARBA00008748"/>
    </source>
</evidence>
<gene>
    <name evidence="6 8" type="primary">ackA</name>
    <name evidence="8" type="ORF">NCTC11087_00653</name>
</gene>
<comment type="function">
    <text evidence="6">Catalyzes the formation of acetyl phosphate from acetate and ATP. Can also catalyze the reverse reaction.</text>
</comment>
<feature type="binding site" evidence="6">
    <location>
        <position position="8"/>
    </location>
    <ligand>
        <name>Mg(2+)</name>
        <dbReference type="ChEBI" id="CHEBI:18420"/>
    </ligand>
</feature>
<evidence type="ECO:0000256" key="3">
    <source>
        <dbReference type="ARBA" id="ARBA00022741"/>
    </source>
</evidence>
<reference evidence="8 9" key="1">
    <citation type="submission" date="2018-06" db="EMBL/GenBank/DDBJ databases">
        <authorList>
            <consortium name="Pathogen Informatics"/>
            <person name="Doyle S."/>
        </authorList>
    </citation>
    <scope>NUCLEOTIDE SEQUENCE [LARGE SCALE GENOMIC DNA]</scope>
    <source>
        <strain evidence="8 9">NCTC11087</strain>
    </source>
</reference>
<dbReference type="GO" id="GO:0005737">
    <property type="term" value="C:cytoplasm"/>
    <property type="evidence" value="ECO:0007669"/>
    <property type="project" value="UniProtKB-SubCell"/>
</dbReference>
<dbReference type="PANTHER" id="PTHR21060">
    <property type="entry name" value="ACETATE KINASE"/>
    <property type="match status" value="1"/>
</dbReference>
<dbReference type="GO" id="GO:0008776">
    <property type="term" value="F:acetate kinase activity"/>
    <property type="evidence" value="ECO:0007669"/>
    <property type="project" value="UniProtKB-UniRule"/>
</dbReference>
<dbReference type="AlphaFoldDB" id="A0A380LKC8"/>
<name>A0A380LKC8_9FIRM</name>
<keyword evidence="6" id="KW-0479">Metal-binding</keyword>
<evidence type="ECO:0000256" key="6">
    <source>
        <dbReference type="HAMAP-Rule" id="MF_00020"/>
    </source>
</evidence>
<feature type="binding site" evidence="6">
    <location>
        <position position="383"/>
    </location>
    <ligand>
        <name>Mg(2+)</name>
        <dbReference type="ChEBI" id="CHEBI:18420"/>
    </ligand>
</feature>
<dbReference type="InterPro" id="IPR004372">
    <property type="entry name" value="Ac/propionate_kinase"/>
</dbReference>
<comment type="cofactor">
    <cofactor evidence="6">
        <name>Mg(2+)</name>
        <dbReference type="ChEBI" id="CHEBI:18420"/>
    </cofactor>
    <cofactor evidence="6">
        <name>Mn(2+)</name>
        <dbReference type="ChEBI" id="CHEBI:29035"/>
    </cofactor>
    <text evidence="6">Mg(2+). Can also accept Mn(2+).</text>
</comment>
<feature type="site" description="Transition state stabilizer" evidence="6">
    <location>
        <position position="178"/>
    </location>
</feature>
<comment type="subcellular location">
    <subcellularLocation>
        <location evidence="6">Cytoplasm</location>
    </subcellularLocation>
</comment>
<dbReference type="OrthoDB" id="9802453at2"/>
<dbReference type="RefSeq" id="WP_022789154.1">
    <property type="nucleotide sequence ID" value="NZ_UHFX01000003.1"/>
</dbReference>
<dbReference type="Pfam" id="PF00871">
    <property type="entry name" value="Acetate_kinase"/>
    <property type="match status" value="1"/>
</dbReference>
<keyword evidence="3 6" id="KW-0547">Nucleotide-binding</keyword>
<evidence type="ECO:0000256" key="4">
    <source>
        <dbReference type="ARBA" id="ARBA00022777"/>
    </source>
</evidence>
<keyword evidence="6" id="KW-0460">Magnesium</keyword>
<sequence length="399" mass="44157">MPIVMSVNAGSSSLKFQVFQMPEEKVLAQGNIERIGLNDSIVGMKFNDQKVEEVLDIPDHGVAVSKLMEVLIKYHIVESLEDIKAIGHRMVHGGEYYDHSVPESKEAEDKIDELKVLAPLHNPAGLLGYRSFKKALPECKHTFVFDTAFHQSMPEENYIYPIPYEYYEIDEIRRYGMHGTSHLYLTHRLAEILDKPVEDMNIITCHLGNGASITAVKNGKSFKTSMGFTPLSGVMMGTRCGDIDPAIIMFLEKKYGYTPDEMDTILNKKSGMLGVSGISSDGRDVEAAAEAGNKRAILTQKIYVNSIVETVSGYYGLMGGADAIVFAGGIGENDSVMRQKICDRLSVLGVKVPENLNMGVRGIEKKLSSDDSKISVWLIPTNEELVMARDAYANLCDEK</sequence>
<feature type="active site" description="Proton donor/acceptor" evidence="6">
    <location>
        <position position="146"/>
    </location>
</feature>
<dbReference type="NCBIfam" id="TIGR00016">
    <property type="entry name" value="ackA"/>
    <property type="match status" value="1"/>
</dbReference>
<keyword evidence="9" id="KW-1185">Reference proteome</keyword>
<dbReference type="PRINTS" id="PR00471">
    <property type="entry name" value="ACETATEKNASE"/>
</dbReference>